<dbReference type="InterPro" id="IPR011604">
    <property type="entry name" value="PDDEXK-like_dom_sf"/>
</dbReference>
<dbReference type="InParanoid" id="D7DSS1"/>
<evidence type="ECO:0000256" key="10">
    <source>
        <dbReference type="ARBA" id="ARBA00023014"/>
    </source>
</evidence>
<dbReference type="GO" id="GO:0051607">
    <property type="term" value="P:defense response to virus"/>
    <property type="evidence" value="ECO:0007669"/>
    <property type="project" value="UniProtKB-KW"/>
</dbReference>
<keyword evidence="16" id="KW-1185">Reference proteome</keyword>
<comment type="function">
    <text evidence="13">CRISPR (clustered regularly interspaced short palindromic repeat) is an adaptive immune system that provides protection against mobile genetic elements (viruses, transposable elements and conjugative plasmids). CRISPR clusters contain sequences complementary to antecedent mobile elements and target invading nucleic acids. CRISPR clusters are transcribed and processed into CRISPR RNA (crRNA).</text>
</comment>
<dbReference type="PANTHER" id="PTHR36531:SF6">
    <property type="entry name" value="DNA REPLICATION ATP-DEPENDENT HELICASE_NUCLEASE DNA2"/>
    <property type="match status" value="1"/>
</dbReference>
<dbReference type="HOGENOM" id="CLU_102055_2_0_2"/>
<dbReference type="NCBIfam" id="TIGR00372">
    <property type="entry name" value="cas4"/>
    <property type="match status" value="1"/>
</dbReference>
<dbReference type="OrthoDB" id="26676at2157"/>
<dbReference type="EC" id="3.1.12.1" evidence="3 13"/>
<evidence type="ECO:0000256" key="11">
    <source>
        <dbReference type="ARBA" id="ARBA00023118"/>
    </source>
</evidence>
<comment type="cofactor">
    <cofactor evidence="13">
        <name>iron-sulfur cluster</name>
        <dbReference type="ChEBI" id="CHEBI:30408"/>
    </cofactor>
</comment>
<dbReference type="KEGG" id="mvo:Mvol_0521"/>
<dbReference type="Gene3D" id="3.90.320.10">
    <property type="match status" value="1"/>
</dbReference>
<comment type="similarity">
    <text evidence="2 13">Belongs to the CRISPR-associated exonuclease Cas4 family.</text>
</comment>
<comment type="cofactor">
    <cofactor evidence="1">
        <name>[4Fe-4S] cluster</name>
        <dbReference type="ChEBI" id="CHEBI:49883"/>
    </cofactor>
</comment>
<evidence type="ECO:0000256" key="13">
    <source>
        <dbReference type="RuleBase" id="RU365022"/>
    </source>
</evidence>
<evidence type="ECO:0000313" key="15">
    <source>
        <dbReference type="EMBL" id="ADI36181.1"/>
    </source>
</evidence>
<evidence type="ECO:0000256" key="5">
    <source>
        <dbReference type="ARBA" id="ARBA00022722"/>
    </source>
</evidence>
<keyword evidence="11 13" id="KW-0051">Antiviral defense</keyword>
<keyword evidence="6 13" id="KW-0479">Metal-binding</keyword>
<evidence type="ECO:0000256" key="2">
    <source>
        <dbReference type="ARBA" id="ARBA00009189"/>
    </source>
</evidence>
<dbReference type="PANTHER" id="PTHR36531">
    <property type="entry name" value="CRISPR-ASSOCIATED EXONUCLEASE CAS4"/>
    <property type="match status" value="1"/>
</dbReference>
<name>D7DSS1_METV3</name>
<dbReference type="AlphaFoldDB" id="D7DSS1"/>
<sequence>MKLPQNSSEFNEYSYFVTPSDMIEFTYCRRYTYFMKVLNILQHEEKRYNVRKGREIHKIRESQNIQYIRKKIPMVSKEINVNLISEKYKIRGIIDEILTMNDNTLSPLDYKFTNYNSKTYKTHKIQSTMYSLMIEDLYNKPVNYGYIIYCKDKNVLKEIKISEKLRTETLESINSYMEVLKGKYPEATKYERRCLDCCYKNICPR</sequence>
<dbReference type="Pfam" id="PF01930">
    <property type="entry name" value="Cas_Cas4"/>
    <property type="match status" value="1"/>
</dbReference>
<evidence type="ECO:0000256" key="12">
    <source>
        <dbReference type="ARBA" id="ARBA00023211"/>
    </source>
</evidence>
<evidence type="ECO:0000256" key="3">
    <source>
        <dbReference type="ARBA" id="ARBA00012768"/>
    </source>
</evidence>
<organism evidence="15 16">
    <name type="scientific">Methanococcus voltae (strain ATCC BAA-1334 / A3)</name>
    <dbReference type="NCBI Taxonomy" id="456320"/>
    <lineage>
        <taxon>Archaea</taxon>
        <taxon>Methanobacteriati</taxon>
        <taxon>Methanobacteriota</taxon>
        <taxon>Methanomada group</taxon>
        <taxon>Methanococci</taxon>
        <taxon>Methanococcales</taxon>
        <taxon>Methanococcaceae</taxon>
        <taxon>Methanococcus</taxon>
    </lineage>
</organism>
<keyword evidence="9 13" id="KW-0408">Iron</keyword>
<comment type="cofactor">
    <cofactor evidence="13">
        <name>Mg(2+)</name>
        <dbReference type="ChEBI" id="CHEBI:18420"/>
    </cofactor>
    <cofactor evidence="13">
        <name>Mn(2+)</name>
        <dbReference type="ChEBI" id="CHEBI:29035"/>
    </cofactor>
    <text evidence="13">Mg(2+) or Mn(2+) required for ssDNA cleavage activity.</text>
</comment>
<dbReference type="Proteomes" id="UP000007722">
    <property type="component" value="Chromosome"/>
</dbReference>
<dbReference type="GO" id="GO:0046872">
    <property type="term" value="F:metal ion binding"/>
    <property type="evidence" value="ECO:0007669"/>
    <property type="project" value="UniProtKB-KW"/>
</dbReference>
<proteinExistence type="inferred from homology"/>
<keyword evidence="5 13" id="KW-0540">Nuclease</keyword>
<evidence type="ECO:0000256" key="4">
    <source>
        <dbReference type="ARBA" id="ARBA00020049"/>
    </source>
</evidence>
<dbReference type="STRING" id="456320.Mvol_0521"/>
<evidence type="ECO:0000313" key="16">
    <source>
        <dbReference type="Proteomes" id="UP000007722"/>
    </source>
</evidence>
<dbReference type="EMBL" id="CP002057">
    <property type="protein sequence ID" value="ADI36181.1"/>
    <property type="molecule type" value="Genomic_DNA"/>
</dbReference>
<evidence type="ECO:0000259" key="14">
    <source>
        <dbReference type="Pfam" id="PF01930"/>
    </source>
</evidence>
<evidence type="ECO:0000256" key="6">
    <source>
        <dbReference type="ARBA" id="ARBA00022723"/>
    </source>
</evidence>
<evidence type="ECO:0000256" key="1">
    <source>
        <dbReference type="ARBA" id="ARBA00001966"/>
    </source>
</evidence>
<keyword evidence="7 13" id="KW-0378">Hydrolase</keyword>
<protein>
    <recommendedName>
        <fullName evidence="4 13">CRISPR-associated exonuclease Cas4</fullName>
        <ecNumber evidence="3 13">3.1.12.1</ecNumber>
    </recommendedName>
</protein>
<dbReference type="GO" id="GO:0051536">
    <property type="term" value="F:iron-sulfur cluster binding"/>
    <property type="evidence" value="ECO:0007669"/>
    <property type="project" value="UniProtKB-KW"/>
</dbReference>
<reference evidence="15 16" key="1">
    <citation type="submission" date="2010-05" db="EMBL/GenBank/DDBJ databases">
        <title>Complete sequence of Methanococcus voltae A3.</title>
        <authorList>
            <consortium name="US DOE Joint Genome Institute"/>
            <person name="Lucas S."/>
            <person name="Copeland A."/>
            <person name="Lapidus A."/>
            <person name="Cheng J.-F."/>
            <person name="Bruce D."/>
            <person name="Goodwin L."/>
            <person name="Pitluck S."/>
            <person name="Lowry S."/>
            <person name="Clum A."/>
            <person name="Land M."/>
            <person name="Hauser L."/>
            <person name="Kyrpides N."/>
            <person name="Mikhailova N."/>
            <person name="Whitman W.B."/>
            <person name="Woyke T."/>
        </authorList>
    </citation>
    <scope>NUCLEOTIDE SEQUENCE [LARGE SCALE GENOMIC DNA]</scope>
    <source>
        <strain evidence="16">ATCC BAA-1334 / A3</strain>
    </source>
</reference>
<accession>D7DSS1</accession>
<feature type="domain" description="DUF83" evidence="14">
    <location>
        <begin position="22"/>
        <end position="203"/>
    </location>
</feature>
<dbReference type="InterPro" id="IPR051827">
    <property type="entry name" value="Cas4_exonuclease"/>
</dbReference>
<dbReference type="eggNOG" id="arCOG00786">
    <property type="taxonomic scope" value="Archaea"/>
</dbReference>
<evidence type="ECO:0000256" key="8">
    <source>
        <dbReference type="ARBA" id="ARBA00022839"/>
    </source>
</evidence>
<keyword evidence="8 13" id="KW-0269">Exonuclease</keyword>
<dbReference type="InterPro" id="IPR013343">
    <property type="entry name" value="CRISPR-assoc_prot_Cas4"/>
</dbReference>
<keyword evidence="10 13" id="KW-0411">Iron-sulfur</keyword>
<dbReference type="InterPro" id="IPR022765">
    <property type="entry name" value="Dna2/Cas4_DUF83"/>
</dbReference>
<gene>
    <name evidence="15" type="ordered locus">Mvol_0521</name>
</gene>
<evidence type="ECO:0000256" key="9">
    <source>
        <dbReference type="ARBA" id="ARBA00023004"/>
    </source>
</evidence>
<evidence type="ECO:0000256" key="7">
    <source>
        <dbReference type="ARBA" id="ARBA00022801"/>
    </source>
</evidence>
<dbReference type="GO" id="GO:0004527">
    <property type="term" value="F:exonuclease activity"/>
    <property type="evidence" value="ECO:0007669"/>
    <property type="project" value="UniProtKB-KW"/>
</dbReference>
<keyword evidence="12 13" id="KW-0464">Manganese</keyword>